<evidence type="ECO:0000256" key="7">
    <source>
        <dbReference type="ARBA" id="ARBA00023136"/>
    </source>
</evidence>
<proteinExistence type="predicted"/>
<feature type="domain" description="Glycosyltransferase RgtA/B/C/D-like" evidence="9">
    <location>
        <begin position="87"/>
        <end position="230"/>
    </location>
</feature>
<keyword evidence="2" id="KW-1003">Cell membrane</keyword>
<comment type="subcellular location">
    <subcellularLocation>
        <location evidence="1">Cell membrane</location>
        <topology evidence="1">Multi-pass membrane protein</topology>
    </subcellularLocation>
</comment>
<feature type="transmembrane region" description="Helical" evidence="8">
    <location>
        <begin position="146"/>
        <end position="164"/>
    </location>
</feature>
<keyword evidence="3" id="KW-0328">Glycosyltransferase</keyword>
<evidence type="ECO:0000256" key="4">
    <source>
        <dbReference type="ARBA" id="ARBA00022679"/>
    </source>
</evidence>
<dbReference type="InterPro" id="IPR050297">
    <property type="entry name" value="LipidA_mod_glycosyltrf_83"/>
</dbReference>
<dbReference type="GO" id="GO:0009103">
    <property type="term" value="P:lipopolysaccharide biosynthetic process"/>
    <property type="evidence" value="ECO:0007669"/>
    <property type="project" value="UniProtKB-ARBA"/>
</dbReference>
<dbReference type="GO" id="GO:0016763">
    <property type="term" value="F:pentosyltransferase activity"/>
    <property type="evidence" value="ECO:0007669"/>
    <property type="project" value="TreeGrafter"/>
</dbReference>
<organism evidence="10 11">
    <name type="scientific">Candidatus Woesebacteria bacterium GW2011_GWA1_37_7</name>
    <dbReference type="NCBI Taxonomy" id="1618545"/>
    <lineage>
        <taxon>Bacteria</taxon>
        <taxon>Candidatus Woeseibacteriota</taxon>
    </lineage>
</organism>
<feature type="transmembrane region" description="Helical" evidence="8">
    <location>
        <begin position="315"/>
        <end position="336"/>
    </location>
</feature>
<feature type="transmembrane region" description="Helical" evidence="8">
    <location>
        <begin position="27"/>
        <end position="43"/>
    </location>
</feature>
<evidence type="ECO:0000313" key="10">
    <source>
        <dbReference type="EMBL" id="KKQ37257.1"/>
    </source>
</evidence>
<dbReference type="PANTHER" id="PTHR33908:SF3">
    <property type="entry name" value="UNDECAPRENYL PHOSPHATE-ALPHA-4-AMINO-4-DEOXY-L-ARABINOSE ARABINOSYL TRANSFERASE"/>
    <property type="match status" value="1"/>
</dbReference>
<evidence type="ECO:0000256" key="3">
    <source>
        <dbReference type="ARBA" id="ARBA00022676"/>
    </source>
</evidence>
<evidence type="ECO:0000256" key="6">
    <source>
        <dbReference type="ARBA" id="ARBA00022989"/>
    </source>
</evidence>
<accession>A0A0G0H542</accession>
<keyword evidence="6 8" id="KW-1133">Transmembrane helix</keyword>
<dbReference type="Pfam" id="PF13231">
    <property type="entry name" value="PMT_2"/>
    <property type="match status" value="1"/>
</dbReference>
<evidence type="ECO:0000256" key="8">
    <source>
        <dbReference type="SAM" id="Phobius"/>
    </source>
</evidence>
<feature type="transmembrane region" description="Helical" evidence="8">
    <location>
        <begin position="415"/>
        <end position="432"/>
    </location>
</feature>
<dbReference type="AlphaFoldDB" id="A0A0G0H542"/>
<feature type="transmembrane region" description="Helical" evidence="8">
    <location>
        <begin position="390"/>
        <end position="408"/>
    </location>
</feature>
<evidence type="ECO:0000256" key="1">
    <source>
        <dbReference type="ARBA" id="ARBA00004651"/>
    </source>
</evidence>
<feature type="transmembrane region" description="Helical" evidence="8">
    <location>
        <begin position="83"/>
        <end position="102"/>
    </location>
</feature>
<keyword evidence="7 8" id="KW-0472">Membrane</keyword>
<gene>
    <name evidence="10" type="ORF">US53_C0023G0012</name>
</gene>
<evidence type="ECO:0000256" key="2">
    <source>
        <dbReference type="ARBA" id="ARBA00022475"/>
    </source>
</evidence>
<feature type="transmembrane region" description="Helical" evidence="8">
    <location>
        <begin position="209"/>
        <end position="229"/>
    </location>
</feature>
<feature type="transmembrane region" description="Helical" evidence="8">
    <location>
        <begin position="241"/>
        <end position="262"/>
    </location>
</feature>
<feature type="transmembrane region" description="Helical" evidence="8">
    <location>
        <begin position="361"/>
        <end position="378"/>
    </location>
</feature>
<reference evidence="10 11" key="1">
    <citation type="journal article" date="2015" name="Nature">
        <title>rRNA introns, odd ribosomes, and small enigmatic genomes across a large radiation of phyla.</title>
        <authorList>
            <person name="Brown C.T."/>
            <person name="Hug L.A."/>
            <person name="Thomas B.C."/>
            <person name="Sharon I."/>
            <person name="Castelle C.J."/>
            <person name="Singh A."/>
            <person name="Wilkins M.J."/>
            <person name="Williams K.H."/>
            <person name="Banfield J.F."/>
        </authorList>
    </citation>
    <scope>NUCLEOTIDE SEQUENCE [LARGE SCALE GENOMIC DNA]</scope>
</reference>
<sequence length="552" mass="63624">MVKVKRDSVNEFVFRISDFVSKNKTEVIFLIGILLLGAFLRLYKIDQYMTFLGDEGRDAIIVRRLLVNFDPILIGPGTSIGNMYLGPIYYYLIAPFLLLANFSPVGPSVFIALLGVATIFFVWFVVRDWFSKGSEPLEESKNFKGGALIAALLYGISPVVIIYSRSSWNPNIMPFFSLLTIYSIWKWWFEKKLNWILVTAISMGFVLQSHYLGLLLIPIIAFFWILSLLKVKGKRQAVKEYVRLSILSIGIFAILMSPLVLFDARHGWKNFSAIKTFFLERQTTVSARPWSGVTKLPQLVFDSNLSVISAKNIDISWIITYSFFPGLLLIFLKNLFHGLKVKTFNKELLAGISNRLDNRNIASYFLLAVWIFFAYMGLSLYKQHIYDHYFGFFFTVPFLVVGAVTNYVFQKFSKFAKALFILFMIYTVYINLADNPLKYPPNKQMQRAADVAQKIRVESGNEKMNLAVIAERNYEDGYQYFLEKWNTPVIDIDPLKYEETLANQLFVVCEIPKEKCDPTHNPKAQVANFGWSEIEGEWQTGGIWLYKLTHRQ</sequence>
<keyword evidence="4" id="KW-0808">Transferase</keyword>
<evidence type="ECO:0000313" key="11">
    <source>
        <dbReference type="Proteomes" id="UP000034591"/>
    </source>
</evidence>
<dbReference type="STRING" id="1618545.US53_C0023G0012"/>
<dbReference type="PANTHER" id="PTHR33908">
    <property type="entry name" value="MANNOSYLTRANSFERASE YKCB-RELATED"/>
    <property type="match status" value="1"/>
</dbReference>
<name>A0A0G0H542_9BACT</name>
<feature type="transmembrane region" description="Helical" evidence="8">
    <location>
        <begin position="171"/>
        <end position="189"/>
    </location>
</feature>
<keyword evidence="5 8" id="KW-0812">Transmembrane</keyword>
<dbReference type="GO" id="GO:0010041">
    <property type="term" value="P:response to iron(III) ion"/>
    <property type="evidence" value="ECO:0007669"/>
    <property type="project" value="TreeGrafter"/>
</dbReference>
<dbReference type="EMBL" id="LBTI01000023">
    <property type="protein sequence ID" value="KKQ37257.1"/>
    <property type="molecule type" value="Genomic_DNA"/>
</dbReference>
<protein>
    <recommendedName>
        <fullName evidence="9">Glycosyltransferase RgtA/B/C/D-like domain-containing protein</fullName>
    </recommendedName>
</protein>
<dbReference type="GO" id="GO:0005886">
    <property type="term" value="C:plasma membrane"/>
    <property type="evidence" value="ECO:0007669"/>
    <property type="project" value="UniProtKB-SubCell"/>
</dbReference>
<comment type="caution">
    <text evidence="10">The sequence shown here is derived from an EMBL/GenBank/DDBJ whole genome shotgun (WGS) entry which is preliminary data.</text>
</comment>
<dbReference type="Proteomes" id="UP000034591">
    <property type="component" value="Unassembled WGS sequence"/>
</dbReference>
<feature type="transmembrane region" description="Helical" evidence="8">
    <location>
        <begin position="109"/>
        <end position="126"/>
    </location>
</feature>
<evidence type="ECO:0000259" key="9">
    <source>
        <dbReference type="Pfam" id="PF13231"/>
    </source>
</evidence>
<evidence type="ECO:0000256" key="5">
    <source>
        <dbReference type="ARBA" id="ARBA00022692"/>
    </source>
</evidence>
<dbReference type="InterPro" id="IPR038731">
    <property type="entry name" value="RgtA/B/C-like"/>
</dbReference>